<protein>
    <submittedName>
        <fullName evidence="1">Uncharacterized protein</fullName>
    </submittedName>
</protein>
<name>A0A174VZ25_9FIRM</name>
<accession>A0A174VZ25</accession>
<reference evidence="1 2" key="1">
    <citation type="submission" date="2015-09" db="EMBL/GenBank/DDBJ databases">
        <authorList>
            <consortium name="Pathogen Informatics"/>
        </authorList>
    </citation>
    <scope>NUCLEOTIDE SEQUENCE [LARGE SCALE GENOMIC DNA]</scope>
    <source>
        <strain evidence="1 2">2789STDY5834957</strain>
    </source>
</reference>
<dbReference type="EMBL" id="CZBP01000037">
    <property type="protein sequence ID" value="CUQ37105.1"/>
    <property type="molecule type" value="Genomic_DNA"/>
</dbReference>
<organism evidence="1 2">
    <name type="scientific">Blautia obeum</name>
    <dbReference type="NCBI Taxonomy" id="40520"/>
    <lineage>
        <taxon>Bacteria</taxon>
        <taxon>Bacillati</taxon>
        <taxon>Bacillota</taxon>
        <taxon>Clostridia</taxon>
        <taxon>Lachnospirales</taxon>
        <taxon>Lachnospiraceae</taxon>
        <taxon>Blautia</taxon>
    </lineage>
</organism>
<evidence type="ECO:0000313" key="2">
    <source>
        <dbReference type="Proteomes" id="UP000095762"/>
    </source>
</evidence>
<dbReference type="RefSeq" id="WP_055060526.1">
    <property type="nucleotide sequence ID" value="NZ_CZBP01000037.1"/>
</dbReference>
<dbReference type="Proteomes" id="UP000095762">
    <property type="component" value="Unassembled WGS sequence"/>
</dbReference>
<gene>
    <name evidence="1" type="ORF">ERS852569_03452</name>
</gene>
<proteinExistence type="predicted"/>
<evidence type="ECO:0000313" key="1">
    <source>
        <dbReference type="EMBL" id="CUQ37105.1"/>
    </source>
</evidence>
<dbReference type="AlphaFoldDB" id="A0A174VZ25"/>
<sequence length="214" mass="24851">MSKKPENLNTIRQSCGSRVVVNGVSCISPITDRGMYDSSLLYSAAKNKHAKESLVWNPMSEDWKENCRDEFWFQDTVEEAIRLHPQMDRRLFALKERLLSFAGEAVCLPAYEPDLENILSYGQFWLGYNAERMRGEDCHCHSNSALLWEVNKDKTVICTGYALSADGMWRQHSWLIHRKPRSNRVVETTEPRILYYGFAMTPELCEKFVSDNVW</sequence>